<dbReference type="SUPFAM" id="SSF46689">
    <property type="entry name" value="Homeodomain-like"/>
    <property type="match status" value="1"/>
</dbReference>
<keyword evidence="3" id="KW-0804">Transcription</keyword>
<evidence type="ECO:0000256" key="1">
    <source>
        <dbReference type="ARBA" id="ARBA00004123"/>
    </source>
</evidence>
<protein>
    <recommendedName>
        <fullName evidence="6">Homeobox domain-containing protein</fullName>
    </recommendedName>
</protein>
<comment type="subcellular location">
    <subcellularLocation>
        <location evidence="1 4 5">Nucleus</location>
    </subcellularLocation>
</comment>
<dbReference type="CDD" id="cd00086">
    <property type="entry name" value="homeodomain"/>
    <property type="match status" value="1"/>
</dbReference>
<evidence type="ECO:0000256" key="2">
    <source>
        <dbReference type="ARBA" id="ARBA00023015"/>
    </source>
</evidence>
<evidence type="ECO:0000256" key="4">
    <source>
        <dbReference type="PROSITE-ProRule" id="PRU00108"/>
    </source>
</evidence>
<feature type="domain" description="Homeobox" evidence="6">
    <location>
        <begin position="178"/>
        <end position="230"/>
    </location>
</feature>
<dbReference type="Proteomes" id="UP000663699">
    <property type="component" value="Chromosome 12"/>
</dbReference>
<evidence type="ECO:0000313" key="7">
    <source>
        <dbReference type="EMBL" id="QSL66453.1"/>
    </source>
</evidence>
<dbReference type="PANTHER" id="PTHR45714:SF34">
    <property type="entry name" value="HOMEOBOX-LEUCINE ZIPPER PROTEIN HAT9"/>
    <property type="match status" value="1"/>
</dbReference>
<dbReference type="EMBL" id="CP054543">
    <property type="protein sequence ID" value="QSL66453.1"/>
    <property type="molecule type" value="Genomic_DNA"/>
</dbReference>
<organism evidence="7 8">
    <name type="scientific">Pneumocystis wakefieldiae</name>
    <dbReference type="NCBI Taxonomy" id="38082"/>
    <lineage>
        <taxon>Eukaryota</taxon>
        <taxon>Fungi</taxon>
        <taxon>Dikarya</taxon>
        <taxon>Ascomycota</taxon>
        <taxon>Taphrinomycotina</taxon>
        <taxon>Pneumocystomycetes</taxon>
        <taxon>Pneumocystaceae</taxon>
        <taxon>Pneumocystis</taxon>
    </lineage>
</organism>
<dbReference type="PROSITE" id="PS50071">
    <property type="entry name" value="HOMEOBOX_2"/>
    <property type="match status" value="1"/>
</dbReference>
<keyword evidence="8" id="KW-1185">Reference proteome</keyword>
<dbReference type="GO" id="GO:0003677">
    <property type="term" value="F:DNA binding"/>
    <property type="evidence" value="ECO:0007669"/>
    <property type="project" value="UniProtKB-UniRule"/>
</dbReference>
<keyword evidence="4 5" id="KW-0238">DNA-binding</keyword>
<dbReference type="GO" id="GO:0005634">
    <property type="term" value="C:nucleus"/>
    <property type="evidence" value="ECO:0007669"/>
    <property type="project" value="UniProtKB-SubCell"/>
</dbReference>
<reference evidence="7" key="1">
    <citation type="submission" date="2020-06" db="EMBL/GenBank/DDBJ databases">
        <title>Genomes of multiple members of Pneumocystis genus reveal paths to human pathogen Pneumocystis jirovecii.</title>
        <authorList>
            <person name="Cisse O.H."/>
            <person name="Ma L."/>
            <person name="Dekker J."/>
            <person name="Khil P."/>
            <person name="Jo J."/>
            <person name="Brenchley J."/>
            <person name="Blair R."/>
            <person name="Pahar B."/>
            <person name="Chabe M."/>
            <person name="Van Rompay K.A."/>
            <person name="Keesler R."/>
            <person name="Sukura A."/>
            <person name="Hirsch V."/>
            <person name="Kutty G."/>
            <person name="Liu Y."/>
            <person name="Peng L."/>
            <person name="Chen J."/>
            <person name="Song J."/>
            <person name="Weissenbacher-Lang C."/>
            <person name="Xu J."/>
            <person name="Upham N.S."/>
            <person name="Stajich J.E."/>
            <person name="Cuomo C.A."/>
            <person name="Cushion M.T."/>
            <person name="Kovacs J.A."/>
        </authorList>
    </citation>
    <scope>NUCLEOTIDE SEQUENCE</scope>
    <source>
        <strain evidence="7">2A</strain>
    </source>
</reference>
<gene>
    <name evidence="7" type="ORF">MERGE_000833</name>
</gene>
<evidence type="ECO:0000256" key="3">
    <source>
        <dbReference type="ARBA" id="ARBA00023163"/>
    </source>
</evidence>
<name>A0A899G0Y1_9ASCO</name>
<evidence type="ECO:0000256" key="5">
    <source>
        <dbReference type="RuleBase" id="RU000682"/>
    </source>
</evidence>
<keyword evidence="2" id="KW-0805">Transcription regulation</keyword>
<keyword evidence="4 5" id="KW-0539">Nucleus</keyword>
<dbReference type="SMART" id="SM00389">
    <property type="entry name" value="HOX"/>
    <property type="match status" value="1"/>
</dbReference>
<dbReference type="Gene3D" id="1.10.10.60">
    <property type="entry name" value="Homeodomain-like"/>
    <property type="match status" value="1"/>
</dbReference>
<evidence type="ECO:0000313" key="8">
    <source>
        <dbReference type="Proteomes" id="UP000663699"/>
    </source>
</evidence>
<accession>A0A899G0Y1</accession>
<sequence>MIPPGQKTKKAESKVIKSHIQGHPNVCQWYEWQKLKAIAIELSVITSPGLCECSRCEARHYAHPETKENYPLYSFEKTPSFAELPKAVYHPASLDPSAHDASYQRLFETVCRILERSSSESSSFLARHTWCQDISLYTVWNTIQQSRTASLPLLVRSLSTESSASLVHSTPAASVGRRFRKDVQQLLEKAFQCKPWPNPVEKTMLARRCGLTVRQVGVWFSNRRARCWPASSTIATAC</sequence>
<keyword evidence="4 5" id="KW-0371">Homeobox</keyword>
<dbReference type="InterPro" id="IPR009057">
    <property type="entry name" value="Homeodomain-like_sf"/>
</dbReference>
<dbReference type="OrthoDB" id="6159439at2759"/>
<dbReference type="InterPro" id="IPR001356">
    <property type="entry name" value="HD"/>
</dbReference>
<dbReference type="InterPro" id="IPR050762">
    <property type="entry name" value="HD-ZIP_Homeobox_LZ_Class_II"/>
</dbReference>
<proteinExistence type="predicted"/>
<dbReference type="PANTHER" id="PTHR45714">
    <property type="entry name" value="HOMEOBOX-LEUCINE ZIPPER PROTEIN HAT14"/>
    <property type="match status" value="1"/>
</dbReference>
<evidence type="ECO:0000259" key="6">
    <source>
        <dbReference type="PROSITE" id="PS50071"/>
    </source>
</evidence>
<dbReference type="Pfam" id="PF00046">
    <property type="entry name" value="Homeodomain"/>
    <property type="match status" value="1"/>
</dbReference>
<dbReference type="AlphaFoldDB" id="A0A899G0Y1"/>
<feature type="DNA-binding region" description="Homeobox" evidence="4">
    <location>
        <begin position="180"/>
        <end position="231"/>
    </location>
</feature>